<dbReference type="EMBL" id="JACHDO010000001">
    <property type="protein sequence ID" value="MBB5493439.1"/>
    <property type="molecule type" value="Genomic_DNA"/>
</dbReference>
<dbReference type="PANTHER" id="PTHR42998">
    <property type="entry name" value="TYPE I RESTRICTION ENZYME HINDVIIP M PROTEIN-RELATED"/>
    <property type="match status" value="1"/>
</dbReference>
<reference evidence="2 3" key="1">
    <citation type="submission" date="2020-08" db="EMBL/GenBank/DDBJ databases">
        <title>Sequencing the genomes of 1000 actinobacteria strains.</title>
        <authorList>
            <person name="Klenk H.-P."/>
        </authorList>
    </citation>
    <scope>NUCLEOTIDE SEQUENCE [LARGE SCALE GENOMIC DNA]</scope>
    <source>
        <strain evidence="2 3">DSM 44598</strain>
    </source>
</reference>
<gene>
    <name evidence="2" type="ORF">HNR07_004576</name>
</gene>
<dbReference type="InterPro" id="IPR003356">
    <property type="entry name" value="DNA_methylase_A-5"/>
</dbReference>
<feature type="domain" description="DNA methylase adenine-specific" evidence="1">
    <location>
        <begin position="137"/>
        <end position="249"/>
    </location>
</feature>
<protein>
    <recommendedName>
        <fullName evidence="1">DNA methylase adenine-specific domain-containing protein</fullName>
    </recommendedName>
</protein>
<dbReference type="AlphaFoldDB" id="A0A840W8V1"/>
<dbReference type="Proteomes" id="UP000579647">
    <property type="component" value="Unassembled WGS sequence"/>
</dbReference>
<comment type="caution">
    <text evidence="2">The sequence shown here is derived from an EMBL/GenBank/DDBJ whole genome shotgun (WGS) entry which is preliminary data.</text>
</comment>
<dbReference type="PRINTS" id="PR00507">
    <property type="entry name" value="N12N6MTFRASE"/>
</dbReference>
<dbReference type="GO" id="GO:0003677">
    <property type="term" value="F:DNA binding"/>
    <property type="evidence" value="ECO:0007669"/>
    <property type="project" value="InterPro"/>
</dbReference>
<dbReference type="RefSeq" id="WP_017567522.1">
    <property type="nucleotide sequence ID" value="NZ_BAAAKM010000111.1"/>
</dbReference>
<dbReference type="PANTHER" id="PTHR42998:SF1">
    <property type="entry name" value="TYPE I RESTRICTION ENZYME HINDI METHYLASE SUBUNIT"/>
    <property type="match status" value="1"/>
</dbReference>
<keyword evidence="3" id="KW-1185">Reference proteome</keyword>
<evidence type="ECO:0000313" key="3">
    <source>
        <dbReference type="Proteomes" id="UP000579647"/>
    </source>
</evidence>
<name>A0A840W8V1_9ACTN</name>
<sequence>MATHDPNVLAHRIADAVDAAWHRAHGTGHLDIPLSTVAALSLLTVPAPDRLILVRALTRADRETVLGIVAEQWRLFVNARPDLATPVFPLMNVWHGDTPVPEQAQQGAHEAVRAALTAGLFDLTGEADRRYDVDVFGVLLTVMKSRTAKAAHGAFYTPTHIADLLAHLTLAEPGPVPSVHEPAIGTGGLWRAAAQALRDHGHDPTRVLWVGADIDPLAIACAAVNSVLWGLGPRVLLTVGDTLTDDVITRAHAQRDEALHLAREVRKARRLFAALDTLTHPTRKKDT</sequence>
<dbReference type="Gene3D" id="3.40.50.150">
    <property type="entry name" value="Vaccinia Virus protein VP39"/>
    <property type="match status" value="1"/>
</dbReference>
<evidence type="ECO:0000313" key="2">
    <source>
        <dbReference type="EMBL" id="MBB5493439.1"/>
    </source>
</evidence>
<dbReference type="InterPro" id="IPR052916">
    <property type="entry name" value="Type-I_RE_MTase_Subunit"/>
</dbReference>
<dbReference type="GO" id="GO:0008170">
    <property type="term" value="F:N-methyltransferase activity"/>
    <property type="evidence" value="ECO:0007669"/>
    <property type="project" value="InterPro"/>
</dbReference>
<organism evidence="2 3">
    <name type="scientific">Nocardiopsis metallicus</name>
    <dbReference type="NCBI Taxonomy" id="179819"/>
    <lineage>
        <taxon>Bacteria</taxon>
        <taxon>Bacillati</taxon>
        <taxon>Actinomycetota</taxon>
        <taxon>Actinomycetes</taxon>
        <taxon>Streptosporangiales</taxon>
        <taxon>Nocardiopsidaceae</taxon>
        <taxon>Nocardiopsis</taxon>
    </lineage>
</organism>
<proteinExistence type="predicted"/>
<accession>A0A840W8V1</accession>
<dbReference type="Pfam" id="PF02384">
    <property type="entry name" value="N6_Mtase"/>
    <property type="match status" value="1"/>
</dbReference>
<evidence type="ECO:0000259" key="1">
    <source>
        <dbReference type="Pfam" id="PF02384"/>
    </source>
</evidence>
<dbReference type="InterPro" id="IPR029063">
    <property type="entry name" value="SAM-dependent_MTases_sf"/>
</dbReference>
<dbReference type="SUPFAM" id="SSF53335">
    <property type="entry name" value="S-adenosyl-L-methionine-dependent methyltransferases"/>
    <property type="match status" value="1"/>
</dbReference>